<dbReference type="RefSeq" id="WP_010794901.1">
    <property type="nucleotide sequence ID" value="NZ_CP053063.1"/>
</dbReference>
<feature type="signal peptide" evidence="1">
    <location>
        <begin position="1"/>
        <end position="23"/>
    </location>
</feature>
<dbReference type="InterPro" id="IPR005644">
    <property type="entry name" value="NolW-like"/>
</dbReference>
<evidence type="ECO:0000259" key="2">
    <source>
        <dbReference type="Pfam" id="PF03958"/>
    </source>
</evidence>
<dbReference type="Proteomes" id="UP000626180">
    <property type="component" value="Unassembled WGS sequence"/>
</dbReference>
<organism evidence="4 5">
    <name type="scientific">Pseudomonas luteola</name>
    <dbReference type="NCBI Taxonomy" id="47886"/>
    <lineage>
        <taxon>Bacteria</taxon>
        <taxon>Pseudomonadati</taxon>
        <taxon>Pseudomonadota</taxon>
        <taxon>Gammaproteobacteria</taxon>
        <taxon>Pseudomonadales</taxon>
        <taxon>Pseudomonadaceae</taxon>
        <taxon>Pseudomonas</taxon>
    </lineage>
</organism>
<gene>
    <name evidence="3" type="ORF">IRZ65_04030</name>
    <name evidence="4" type="ORF">NCTC11842_02700</name>
</gene>
<feature type="chain" id="PRO_5016041539" evidence="1">
    <location>
        <begin position="24"/>
        <end position="262"/>
    </location>
</feature>
<reference evidence="3 6" key="2">
    <citation type="submission" date="2020-10" db="EMBL/GenBank/DDBJ databases">
        <title>Genome sequences of Pseudomonas isolates.</title>
        <authorList>
            <person name="Wessels L."/>
            <person name="Reich F."/>
            <person name="Hammerl J."/>
        </authorList>
    </citation>
    <scope>NUCLEOTIDE SEQUENCE [LARGE SCALE GENOMIC DNA]</scope>
    <source>
        <strain evidence="3 6">20-MO00624-0</strain>
    </source>
</reference>
<dbReference type="GO" id="GO:0009306">
    <property type="term" value="P:protein secretion"/>
    <property type="evidence" value="ECO:0007669"/>
    <property type="project" value="InterPro"/>
</dbReference>
<dbReference type="AlphaFoldDB" id="A0A2X2CMK6"/>
<proteinExistence type="predicted"/>
<dbReference type="Pfam" id="PF03958">
    <property type="entry name" value="Secretin_N"/>
    <property type="match status" value="1"/>
</dbReference>
<dbReference type="EMBL" id="JADMCD010000002">
    <property type="protein sequence ID" value="MBF8639852.1"/>
    <property type="molecule type" value="Genomic_DNA"/>
</dbReference>
<dbReference type="EMBL" id="UAUF01000012">
    <property type="protein sequence ID" value="SPZ08273.1"/>
    <property type="molecule type" value="Genomic_DNA"/>
</dbReference>
<name>A0A2X2CMK6_PSELU</name>
<reference evidence="4 5" key="1">
    <citation type="submission" date="2018-06" db="EMBL/GenBank/DDBJ databases">
        <authorList>
            <consortium name="Pathogen Informatics"/>
            <person name="Doyle S."/>
        </authorList>
    </citation>
    <scope>NUCLEOTIDE SEQUENCE [LARGE SCALE GENOMIC DNA]</scope>
    <source>
        <strain evidence="4 5">NCTC11842</strain>
    </source>
</reference>
<dbReference type="Gene3D" id="3.30.1370.120">
    <property type="match status" value="1"/>
</dbReference>
<evidence type="ECO:0000313" key="6">
    <source>
        <dbReference type="Proteomes" id="UP000626180"/>
    </source>
</evidence>
<evidence type="ECO:0000313" key="5">
    <source>
        <dbReference type="Proteomes" id="UP000250443"/>
    </source>
</evidence>
<keyword evidence="1" id="KW-0732">Signal</keyword>
<keyword evidence="6" id="KW-1185">Reference proteome</keyword>
<protein>
    <submittedName>
        <fullName evidence="4">Putative secretion system protein</fullName>
    </submittedName>
    <submittedName>
        <fullName evidence="3">Secretin</fullName>
    </submittedName>
</protein>
<evidence type="ECO:0000256" key="1">
    <source>
        <dbReference type="SAM" id="SignalP"/>
    </source>
</evidence>
<sequence length="262" mass="28886">MKPYRAYLALFLSMLMTAFAAQAAPRTEVIPLNYRTADELLPIVQSTLGSEGKVSTYGNQLIVNAESNKITEIKSLLSQLDTEPHRLLITVDTRDADEGDEQGYSVNGRLGNHPDTHVRIISNSTGTQQDGTQQVQATEGSPALVKIGQSVPISTTEIDPYGRPYTRTEYRDLNRGFYVTASLTGNLVHLTIDGGNNSLDRNQPNTINTQSTSTRVSGRLGEWITLSGFSQNASRSEDRILYEYSTRGSQDTQLRVKVDLLD</sequence>
<dbReference type="Proteomes" id="UP000250443">
    <property type="component" value="Unassembled WGS sequence"/>
</dbReference>
<accession>A0A2X2CMK6</accession>
<dbReference type="GO" id="GO:0009279">
    <property type="term" value="C:cell outer membrane"/>
    <property type="evidence" value="ECO:0007669"/>
    <property type="project" value="UniProtKB-SubCell"/>
</dbReference>
<evidence type="ECO:0000313" key="3">
    <source>
        <dbReference type="EMBL" id="MBF8639852.1"/>
    </source>
</evidence>
<dbReference type="InterPro" id="IPR038591">
    <property type="entry name" value="NolW-like_sf"/>
</dbReference>
<evidence type="ECO:0000313" key="4">
    <source>
        <dbReference type="EMBL" id="SPZ08273.1"/>
    </source>
</evidence>
<feature type="domain" description="NolW-like" evidence="2">
    <location>
        <begin position="27"/>
        <end position="84"/>
    </location>
</feature>